<dbReference type="OrthoDB" id="3748198at2"/>
<dbReference type="EMBL" id="SDPQ02000003">
    <property type="protein sequence ID" value="KAA1395308.1"/>
    <property type="molecule type" value="Genomic_DNA"/>
</dbReference>
<evidence type="ECO:0008006" key="4">
    <source>
        <dbReference type="Google" id="ProtNLM"/>
    </source>
</evidence>
<organism evidence="2 3">
    <name type="scientific">Aeromicrobium ginsengisoli</name>
    <dbReference type="NCBI Taxonomy" id="363867"/>
    <lineage>
        <taxon>Bacteria</taxon>
        <taxon>Bacillati</taxon>
        <taxon>Actinomycetota</taxon>
        <taxon>Actinomycetes</taxon>
        <taxon>Propionibacteriales</taxon>
        <taxon>Nocardioidaceae</taxon>
        <taxon>Aeromicrobium</taxon>
    </lineage>
</organism>
<dbReference type="RefSeq" id="WP_149689974.1">
    <property type="nucleotide sequence ID" value="NZ_SDPQ02000003.1"/>
</dbReference>
<name>A0A5M4FAC2_9ACTN</name>
<protein>
    <recommendedName>
        <fullName evidence="4">Lycopene cyclase domain-containing protein</fullName>
    </recommendedName>
</protein>
<evidence type="ECO:0000256" key="1">
    <source>
        <dbReference type="SAM" id="Phobius"/>
    </source>
</evidence>
<evidence type="ECO:0000313" key="3">
    <source>
        <dbReference type="Proteomes" id="UP000380867"/>
    </source>
</evidence>
<evidence type="ECO:0000313" key="2">
    <source>
        <dbReference type="EMBL" id="KAA1395308.1"/>
    </source>
</evidence>
<gene>
    <name evidence="2" type="ORF">ESP70_014170</name>
</gene>
<reference evidence="2" key="1">
    <citation type="submission" date="2019-09" db="EMBL/GenBank/DDBJ databases">
        <authorList>
            <person name="Li J."/>
        </authorList>
    </citation>
    <scope>NUCLEOTIDE SEQUENCE [LARGE SCALE GENOMIC DNA]</scope>
    <source>
        <strain evidence="2">JCM 14732</strain>
    </source>
</reference>
<keyword evidence="1" id="KW-0472">Membrane</keyword>
<feature type="transmembrane region" description="Helical" evidence="1">
    <location>
        <begin position="97"/>
        <end position="113"/>
    </location>
</feature>
<dbReference type="Proteomes" id="UP000380867">
    <property type="component" value="Unassembled WGS sequence"/>
</dbReference>
<feature type="transmembrane region" description="Helical" evidence="1">
    <location>
        <begin position="161"/>
        <end position="178"/>
    </location>
</feature>
<sequence>MTDRQLVAVAGVFAVFLTACDQLFHVRTGTLVYHWGPQVWGQTVIVPVTFFVAGVAMLSVSRRVQPLEPHLRRVAPGLGLVTGAYLVSGLLDPELAAPYAIVLLALWGVRLGLRHERGIAVAAGLLIAVGGVLGESVLSALGEFDYTAPNVIGVPWWLFPLYLHGAFVAADVVALVRWQARVASFARRT</sequence>
<keyword evidence="1" id="KW-1133">Transmembrane helix</keyword>
<keyword evidence="3" id="KW-1185">Reference proteome</keyword>
<feature type="transmembrane region" description="Helical" evidence="1">
    <location>
        <begin position="44"/>
        <end position="61"/>
    </location>
</feature>
<feature type="transmembrane region" description="Helical" evidence="1">
    <location>
        <begin position="120"/>
        <end position="141"/>
    </location>
</feature>
<dbReference type="PROSITE" id="PS51257">
    <property type="entry name" value="PROKAR_LIPOPROTEIN"/>
    <property type="match status" value="1"/>
</dbReference>
<dbReference type="AlphaFoldDB" id="A0A5M4FAC2"/>
<feature type="transmembrane region" description="Helical" evidence="1">
    <location>
        <begin position="73"/>
        <end position="91"/>
    </location>
</feature>
<accession>A0A5M4FAC2</accession>
<keyword evidence="1" id="KW-0812">Transmembrane</keyword>
<comment type="caution">
    <text evidence="2">The sequence shown here is derived from an EMBL/GenBank/DDBJ whole genome shotgun (WGS) entry which is preliminary data.</text>
</comment>
<proteinExistence type="predicted"/>